<dbReference type="Proteomes" id="UP001327560">
    <property type="component" value="Chromosome 1"/>
</dbReference>
<keyword evidence="5" id="KW-0551">Lipid droplet</keyword>
<evidence type="ECO:0000256" key="5">
    <source>
        <dbReference type="ARBA" id="ARBA00022677"/>
    </source>
</evidence>
<protein>
    <submittedName>
        <fullName evidence="11">Oleosin 18 kDa-like</fullName>
    </submittedName>
</protein>
<evidence type="ECO:0000256" key="7">
    <source>
        <dbReference type="ARBA" id="ARBA00022989"/>
    </source>
</evidence>
<dbReference type="GO" id="GO:0016020">
    <property type="term" value="C:membrane"/>
    <property type="evidence" value="ECO:0007669"/>
    <property type="project" value="UniProtKB-SubCell"/>
</dbReference>
<keyword evidence="8 10" id="KW-0472">Membrane</keyword>
<evidence type="ECO:0000256" key="8">
    <source>
        <dbReference type="ARBA" id="ARBA00023136"/>
    </source>
</evidence>
<accession>A0AAQ3PZ46</accession>
<dbReference type="PANTHER" id="PTHR33203">
    <property type="entry name" value="OLEOSIN"/>
    <property type="match status" value="1"/>
</dbReference>
<feature type="region of interest" description="Disordered" evidence="9">
    <location>
        <begin position="188"/>
        <end position="208"/>
    </location>
</feature>
<evidence type="ECO:0000256" key="4">
    <source>
        <dbReference type="ARBA" id="ARBA00010858"/>
    </source>
</evidence>
<organism evidence="11 12">
    <name type="scientific">Canna indica</name>
    <name type="common">Indian-shot</name>
    <dbReference type="NCBI Taxonomy" id="4628"/>
    <lineage>
        <taxon>Eukaryota</taxon>
        <taxon>Viridiplantae</taxon>
        <taxon>Streptophyta</taxon>
        <taxon>Embryophyta</taxon>
        <taxon>Tracheophyta</taxon>
        <taxon>Spermatophyta</taxon>
        <taxon>Magnoliopsida</taxon>
        <taxon>Liliopsida</taxon>
        <taxon>Zingiberales</taxon>
        <taxon>Cannaceae</taxon>
        <taxon>Canna</taxon>
    </lineage>
</organism>
<keyword evidence="6 10" id="KW-0812">Transmembrane</keyword>
<sequence>MNNAMLHAKLPPASPRVALILTCVRRFPPFISLTTTVPLLQSPSHSPPYFRMADRDRHITVEGTRGPLLFGGDNNAAGGPMTSQVLTVAVMFPLGGLLLTLAGLTLTGSVIGLVVLTPLFVLFSPILVPAALALALAVAGFLTAGALGLTGLSSLWYTVRQARGIVQQAPGQMDYAKRRMADAAAYAGQKTKETGQAVQSRAEEMKRT</sequence>
<dbReference type="PANTHER" id="PTHR33203:SF44">
    <property type="entry name" value="OLEOSIN 20.3 KDA"/>
    <property type="match status" value="1"/>
</dbReference>
<evidence type="ECO:0000313" key="12">
    <source>
        <dbReference type="Proteomes" id="UP001327560"/>
    </source>
</evidence>
<keyword evidence="7 10" id="KW-1133">Transmembrane helix</keyword>
<comment type="function">
    <text evidence="1">May have a structural role to stabilize the lipid body during desiccation of the seed by preventing coalescence of the oil. Probably interacts with both lipid and phospholipid moieties of lipid bodies. May also provide recognition signals for specific lipase anchorage in lipolysis during seedling growth.</text>
</comment>
<evidence type="ECO:0000313" key="11">
    <source>
        <dbReference type="EMBL" id="WOK93068.1"/>
    </source>
</evidence>
<feature type="transmembrane region" description="Helical" evidence="10">
    <location>
        <begin position="97"/>
        <end position="120"/>
    </location>
</feature>
<dbReference type="EMBL" id="CP136890">
    <property type="protein sequence ID" value="WOK93068.1"/>
    <property type="molecule type" value="Genomic_DNA"/>
</dbReference>
<evidence type="ECO:0000256" key="1">
    <source>
        <dbReference type="ARBA" id="ARBA00002582"/>
    </source>
</evidence>
<dbReference type="GO" id="GO:0012511">
    <property type="term" value="C:monolayer-surrounded lipid storage body"/>
    <property type="evidence" value="ECO:0007669"/>
    <property type="project" value="InterPro"/>
</dbReference>
<evidence type="ECO:0000256" key="9">
    <source>
        <dbReference type="SAM" id="MobiDB-lite"/>
    </source>
</evidence>
<keyword evidence="12" id="KW-1185">Reference proteome</keyword>
<feature type="transmembrane region" description="Helical" evidence="10">
    <location>
        <begin position="126"/>
        <end position="159"/>
    </location>
</feature>
<dbReference type="Pfam" id="PF01277">
    <property type="entry name" value="Oleosin"/>
    <property type="match status" value="1"/>
</dbReference>
<evidence type="ECO:0000256" key="10">
    <source>
        <dbReference type="SAM" id="Phobius"/>
    </source>
</evidence>
<gene>
    <name evidence="11" type="ORF">Cni_G01761</name>
</gene>
<proteinExistence type="inferred from homology"/>
<comment type="subcellular location">
    <subcellularLocation>
        <location evidence="3">Lipid droplet</location>
    </subcellularLocation>
    <subcellularLocation>
        <location evidence="2">Membrane</location>
        <topology evidence="2">Multi-pass membrane protein</topology>
    </subcellularLocation>
</comment>
<dbReference type="GO" id="GO:0019915">
    <property type="term" value="P:lipid storage"/>
    <property type="evidence" value="ECO:0007669"/>
    <property type="project" value="TreeGrafter"/>
</dbReference>
<evidence type="ECO:0000256" key="6">
    <source>
        <dbReference type="ARBA" id="ARBA00022692"/>
    </source>
</evidence>
<dbReference type="InterPro" id="IPR000136">
    <property type="entry name" value="Oleosin"/>
</dbReference>
<evidence type="ECO:0000256" key="2">
    <source>
        <dbReference type="ARBA" id="ARBA00004141"/>
    </source>
</evidence>
<dbReference type="AlphaFoldDB" id="A0AAQ3PZ46"/>
<evidence type="ECO:0000256" key="3">
    <source>
        <dbReference type="ARBA" id="ARBA00004502"/>
    </source>
</evidence>
<comment type="similarity">
    <text evidence="4">Belongs to the oleosin family.</text>
</comment>
<name>A0AAQ3PZ46_9LILI</name>
<dbReference type="GO" id="GO:0050826">
    <property type="term" value="P:response to freezing"/>
    <property type="evidence" value="ECO:0007669"/>
    <property type="project" value="TreeGrafter"/>
</dbReference>
<reference evidence="11 12" key="1">
    <citation type="submission" date="2023-10" db="EMBL/GenBank/DDBJ databases">
        <title>Chromosome-scale genome assembly provides insights into flower coloration mechanisms of Canna indica.</title>
        <authorList>
            <person name="Li C."/>
        </authorList>
    </citation>
    <scope>NUCLEOTIDE SEQUENCE [LARGE SCALE GENOMIC DNA]</scope>
    <source>
        <tissue evidence="11">Flower</tissue>
    </source>
</reference>
<dbReference type="GO" id="GO:0010344">
    <property type="term" value="P:seed oilbody biogenesis"/>
    <property type="evidence" value="ECO:0007669"/>
    <property type="project" value="TreeGrafter"/>
</dbReference>